<dbReference type="Pfam" id="PF04233">
    <property type="entry name" value="Phage_Mu_F"/>
    <property type="match status" value="1"/>
</dbReference>
<dbReference type="HOGENOM" id="CLU_017434_0_1_9"/>
<evidence type="ECO:0000259" key="1">
    <source>
        <dbReference type="Pfam" id="PF04233"/>
    </source>
</evidence>
<reference evidence="2" key="1">
    <citation type="submission" date="2013-01" db="EMBL/GenBank/DDBJ databases">
        <title>The Genome Sequence of Clostridium clostridioforme 90A6.</title>
        <authorList>
            <consortium name="The Broad Institute Genome Sequencing Platform"/>
            <person name="Earl A."/>
            <person name="Ward D."/>
            <person name="Feldgarden M."/>
            <person name="Gevers D."/>
            <person name="Courvalin P."/>
            <person name="Lambert T."/>
            <person name="Walker B."/>
            <person name="Young S.K."/>
            <person name="Zeng Q."/>
            <person name="Gargeya S."/>
            <person name="Fitzgerald M."/>
            <person name="Haas B."/>
            <person name="Abouelleil A."/>
            <person name="Alvarado L."/>
            <person name="Arachchi H.M."/>
            <person name="Berlin A.M."/>
            <person name="Chapman S.B."/>
            <person name="Dewar J."/>
            <person name="Goldberg J."/>
            <person name="Griggs A."/>
            <person name="Gujja S."/>
            <person name="Hansen M."/>
            <person name="Howarth C."/>
            <person name="Imamovic A."/>
            <person name="Larimer J."/>
            <person name="McCowan C."/>
            <person name="Murphy C."/>
            <person name="Neiman D."/>
            <person name="Pearson M."/>
            <person name="Priest M."/>
            <person name="Roberts A."/>
            <person name="Saif S."/>
            <person name="Shea T."/>
            <person name="Sisk P."/>
            <person name="Sykes S."/>
            <person name="Wortman J."/>
            <person name="Nusbaum C."/>
            <person name="Birren B."/>
        </authorList>
    </citation>
    <scope>NUCLEOTIDE SEQUENCE [LARGE SCALE GENOMIC DNA]</scope>
    <source>
        <strain evidence="2">90A6</strain>
    </source>
</reference>
<dbReference type="NCBIfam" id="TIGR01641">
    <property type="entry name" value="phageSPP1_gp7"/>
    <property type="match status" value="1"/>
</dbReference>
<organism evidence="2 3">
    <name type="scientific">[Clostridium] clostridioforme 90A6</name>
    <dbReference type="NCBI Taxonomy" id="999406"/>
    <lineage>
        <taxon>Bacteria</taxon>
        <taxon>Bacillati</taxon>
        <taxon>Bacillota</taxon>
        <taxon>Clostridia</taxon>
        <taxon>Lachnospirales</taxon>
        <taxon>Lachnospiraceae</taxon>
        <taxon>Enterocloster</taxon>
    </lineage>
</organism>
<sequence>MMDYWEKRQLETYKAGEMQVNRYYTKLEKAFNQTKRELQKAIESFYFRYAKENGLSYAAAQVRLSKEELGELEDFITLAMDNIGKYNQTVNNMSIKARITRYQALEVQIDALLRELYAIDYQTSGEKAMQEVYADSYYRTWYNIDQHKGFHSAFAQVDPAAVEELLKYPFNGANFSARIWKQKEYLQTQLMESLTTMMVQGKNPQTLASDFAKKMNTKKFDAYRLLHTESSFLINEATHAGYKADGVEKYQILATLDSKTCDICGDLDGKVYEVEKAITGKNMPPFHCFCRCTDFPYYDGTDTSDMTRVARDPRTGKYVDVPADMTYKEWKTRFAKEA</sequence>
<dbReference type="RefSeq" id="WP_002586917.1">
    <property type="nucleotide sequence ID" value="NZ_KB851038.1"/>
</dbReference>
<accession>R0BG81</accession>
<comment type="caution">
    <text evidence="2">The sequence shown here is derived from an EMBL/GenBank/DDBJ whole genome shotgun (WGS) entry which is preliminary data.</text>
</comment>
<proteinExistence type="predicted"/>
<name>R0BG81_9FIRM</name>
<evidence type="ECO:0000313" key="2">
    <source>
        <dbReference type="EMBL" id="ENZ63541.1"/>
    </source>
</evidence>
<dbReference type="Proteomes" id="UP000013180">
    <property type="component" value="Unassembled WGS sequence"/>
</dbReference>
<protein>
    <submittedName>
        <fullName evidence="2">SPP1 gp7 family phage head morphogenesis protein</fullName>
    </submittedName>
</protein>
<dbReference type="PATRIC" id="fig|999406.3.peg.3054"/>
<dbReference type="EMBL" id="AGYL01000023">
    <property type="protein sequence ID" value="ENZ63541.1"/>
    <property type="molecule type" value="Genomic_DNA"/>
</dbReference>
<feature type="domain" description="Phage head morphogenesis" evidence="1">
    <location>
        <begin position="191"/>
        <end position="293"/>
    </location>
</feature>
<dbReference type="InterPro" id="IPR006528">
    <property type="entry name" value="Phage_head_morphogenesis_dom"/>
</dbReference>
<evidence type="ECO:0000313" key="3">
    <source>
        <dbReference type="Proteomes" id="UP000013180"/>
    </source>
</evidence>
<keyword evidence="3" id="KW-1185">Reference proteome</keyword>
<gene>
    <name evidence="2" type="ORF">HMPREF1083_02844</name>
</gene>
<dbReference type="AlphaFoldDB" id="R0BG81"/>